<name>A0ABZ1LN27_9ACTN</name>
<dbReference type="InterPro" id="IPR029063">
    <property type="entry name" value="SAM-dependent_MTases_sf"/>
</dbReference>
<evidence type="ECO:0000313" key="5">
    <source>
        <dbReference type="EMBL" id="WTR74509.1"/>
    </source>
</evidence>
<dbReference type="Proteomes" id="UP001622594">
    <property type="component" value="Chromosome"/>
</dbReference>
<proteinExistence type="inferred from homology"/>
<dbReference type="GO" id="GO:0008168">
    <property type="term" value="F:methyltransferase activity"/>
    <property type="evidence" value="ECO:0007669"/>
    <property type="project" value="UniProtKB-KW"/>
</dbReference>
<dbReference type="InterPro" id="IPR051052">
    <property type="entry name" value="Diverse_substrate_MTase"/>
</dbReference>
<feature type="domain" description="Methyltransferase type 11" evidence="4">
    <location>
        <begin position="48"/>
        <end position="144"/>
    </location>
</feature>
<gene>
    <name evidence="5" type="ORF">OG814_37100</name>
</gene>
<organism evidence="5 6">
    <name type="scientific">Streptomyces zaomyceticus</name>
    <dbReference type="NCBI Taxonomy" id="68286"/>
    <lineage>
        <taxon>Bacteria</taxon>
        <taxon>Bacillati</taxon>
        <taxon>Actinomycetota</taxon>
        <taxon>Actinomycetes</taxon>
        <taxon>Kitasatosporales</taxon>
        <taxon>Streptomycetaceae</taxon>
        <taxon>Streptomyces</taxon>
    </lineage>
</organism>
<dbReference type="EMBL" id="CP108188">
    <property type="protein sequence ID" value="WTR74509.1"/>
    <property type="molecule type" value="Genomic_DNA"/>
</dbReference>
<comment type="similarity">
    <text evidence="1">Belongs to the methyltransferase superfamily.</text>
</comment>
<dbReference type="PANTHER" id="PTHR44942:SF4">
    <property type="entry name" value="METHYLTRANSFERASE TYPE 11 DOMAIN-CONTAINING PROTEIN"/>
    <property type="match status" value="1"/>
</dbReference>
<dbReference type="CDD" id="cd02440">
    <property type="entry name" value="AdoMet_MTases"/>
    <property type="match status" value="1"/>
</dbReference>
<evidence type="ECO:0000313" key="6">
    <source>
        <dbReference type="Proteomes" id="UP001622594"/>
    </source>
</evidence>
<protein>
    <submittedName>
        <fullName evidence="5">Class I SAM-dependent methyltransferase</fullName>
    </submittedName>
</protein>
<evidence type="ECO:0000256" key="1">
    <source>
        <dbReference type="ARBA" id="ARBA00008361"/>
    </source>
</evidence>
<dbReference type="SUPFAM" id="SSF53335">
    <property type="entry name" value="S-adenosyl-L-methionine-dependent methyltransferases"/>
    <property type="match status" value="1"/>
</dbReference>
<sequence length="201" mass="23192">MKTITRRLGPAQWDTWYREGRAVDRSVTDAEADRFLRHVSLSAGSSVLDVGCGLGSFSRQFFRWGHNVLELEISPAAVEIAQRRGTQERLRYGVHDFDASAVPTTLQSGSFDLNVCRNVLPFLDHQRFMVDARRRLRPGGQLYVLVRVWSERGGEPDDKPWQRGFTEEEVQDLQNGWAEQERCWLGRHTALFVSDERRRTD</sequence>
<dbReference type="GO" id="GO:0032259">
    <property type="term" value="P:methylation"/>
    <property type="evidence" value="ECO:0007669"/>
    <property type="project" value="UniProtKB-KW"/>
</dbReference>
<dbReference type="InterPro" id="IPR013216">
    <property type="entry name" value="Methyltransf_11"/>
</dbReference>
<accession>A0ABZ1LN27</accession>
<keyword evidence="6" id="KW-1185">Reference proteome</keyword>
<evidence type="ECO:0000256" key="2">
    <source>
        <dbReference type="ARBA" id="ARBA00022603"/>
    </source>
</evidence>
<dbReference type="PANTHER" id="PTHR44942">
    <property type="entry name" value="METHYLTRANSF_11 DOMAIN-CONTAINING PROTEIN"/>
    <property type="match status" value="1"/>
</dbReference>
<reference evidence="5 6" key="1">
    <citation type="submission" date="2022-10" db="EMBL/GenBank/DDBJ databases">
        <title>The complete genomes of actinobacterial strains from the NBC collection.</title>
        <authorList>
            <person name="Joergensen T.S."/>
            <person name="Alvarez Arevalo M."/>
            <person name="Sterndorff E.B."/>
            <person name="Faurdal D."/>
            <person name="Vuksanovic O."/>
            <person name="Mourched A.-S."/>
            <person name="Charusanti P."/>
            <person name="Shaw S."/>
            <person name="Blin K."/>
            <person name="Weber T."/>
        </authorList>
    </citation>
    <scope>NUCLEOTIDE SEQUENCE [LARGE SCALE GENOMIC DNA]</scope>
    <source>
        <strain evidence="5 6">NBC_00123</strain>
    </source>
</reference>
<dbReference type="RefSeq" id="WP_327160086.1">
    <property type="nucleotide sequence ID" value="NZ_CP108062.1"/>
</dbReference>
<evidence type="ECO:0000259" key="4">
    <source>
        <dbReference type="Pfam" id="PF08241"/>
    </source>
</evidence>
<evidence type="ECO:0000256" key="3">
    <source>
        <dbReference type="ARBA" id="ARBA00022679"/>
    </source>
</evidence>
<keyword evidence="3" id="KW-0808">Transferase</keyword>
<dbReference type="Gene3D" id="3.40.50.150">
    <property type="entry name" value="Vaccinia Virus protein VP39"/>
    <property type="match status" value="1"/>
</dbReference>
<keyword evidence="2 5" id="KW-0489">Methyltransferase</keyword>
<dbReference type="Pfam" id="PF08241">
    <property type="entry name" value="Methyltransf_11"/>
    <property type="match status" value="1"/>
</dbReference>